<name>A0ACC2NWZ9_9HYME</name>
<gene>
    <name evidence="1" type="ORF">QAD02_011511</name>
</gene>
<dbReference type="EMBL" id="CM056742">
    <property type="protein sequence ID" value="KAJ8675725.1"/>
    <property type="molecule type" value="Genomic_DNA"/>
</dbReference>
<organism evidence="1 2">
    <name type="scientific">Eretmocerus hayati</name>
    <dbReference type="NCBI Taxonomy" id="131215"/>
    <lineage>
        <taxon>Eukaryota</taxon>
        <taxon>Metazoa</taxon>
        <taxon>Ecdysozoa</taxon>
        <taxon>Arthropoda</taxon>
        <taxon>Hexapoda</taxon>
        <taxon>Insecta</taxon>
        <taxon>Pterygota</taxon>
        <taxon>Neoptera</taxon>
        <taxon>Endopterygota</taxon>
        <taxon>Hymenoptera</taxon>
        <taxon>Apocrita</taxon>
        <taxon>Proctotrupomorpha</taxon>
        <taxon>Chalcidoidea</taxon>
        <taxon>Aphelinidae</taxon>
        <taxon>Aphelininae</taxon>
        <taxon>Eretmocerus</taxon>
    </lineage>
</organism>
<evidence type="ECO:0000313" key="2">
    <source>
        <dbReference type="Proteomes" id="UP001239111"/>
    </source>
</evidence>
<keyword evidence="2" id="KW-1185">Reference proteome</keyword>
<dbReference type="Proteomes" id="UP001239111">
    <property type="component" value="Chromosome 2"/>
</dbReference>
<proteinExistence type="predicted"/>
<evidence type="ECO:0000313" key="1">
    <source>
        <dbReference type="EMBL" id="KAJ8675725.1"/>
    </source>
</evidence>
<protein>
    <submittedName>
        <fullName evidence="1">Uncharacterized protein</fullName>
    </submittedName>
</protein>
<accession>A0ACC2NWZ9</accession>
<reference evidence="1" key="1">
    <citation type="submission" date="2023-04" db="EMBL/GenBank/DDBJ databases">
        <title>A chromosome-level genome assembly of the parasitoid wasp Eretmocerus hayati.</title>
        <authorList>
            <person name="Zhong Y."/>
            <person name="Liu S."/>
            <person name="Liu Y."/>
        </authorList>
    </citation>
    <scope>NUCLEOTIDE SEQUENCE</scope>
    <source>
        <strain evidence="1">ZJU_SS_LIU_2023</strain>
    </source>
</reference>
<sequence length="155" mass="16804">MYTDDVQILKLDVDNAGVPPALIEGLTEYQVGDDLRVIGWGATRENLRPSAPRAGYLKVLDRKVCEERVKKLVHPCFSNVVLPAKVSCAIGEKPILGVSGDFGGPVFLKSSSRISGLLIQRCPVYDTSDVQSGQVNLILHLGTFSTFIIDVVGYS</sequence>
<comment type="caution">
    <text evidence="1">The sequence shown here is derived from an EMBL/GenBank/DDBJ whole genome shotgun (WGS) entry which is preliminary data.</text>
</comment>